<dbReference type="RefSeq" id="WP_030036670.1">
    <property type="nucleotide sequence ID" value="NZ_DF384213.1"/>
</dbReference>
<dbReference type="Proteomes" id="UP000054164">
    <property type="component" value="Unassembled WGS sequence"/>
</dbReference>
<dbReference type="SUPFAM" id="SSF47336">
    <property type="entry name" value="ACP-like"/>
    <property type="match status" value="1"/>
</dbReference>
<gene>
    <name evidence="5" type="primary">dltC</name>
    <name evidence="7" type="ORF">CBO05C_3250</name>
</gene>
<evidence type="ECO:0000256" key="3">
    <source>
        <dbReference type="ARBA" id="ARBA00022553"/>
    </source>
</evidence>
<comment type="subcellular location">
    <subcellularLocation>
        <location evidence="5">Cytoplasm</location>
    </subcellularLocation>
</comment>
<dbReference type="GO" id="GO:0005737">
    <property type="term" value="C:cytoplasm"/>
    <property type="evidence" value="ECO:0007669"/>
    <property type="project" value="UniProtKB-SubCell"/>
</dbReference>
<dbReference type="InterPro" id="IPR009081">
    <property type="entry name" value="PP-bd_ACP"/>
</dbReference>
<keyword evidence="2 5" id="KW-0963">Cytoplasm</keyword>
<comment type="similarity">
    <text evidence="5">Belongs to the DltC family.</text>
</comment>
<dbReference type="GO" id="GO:0036370">
    <property type="term" value="F:D-alanyl carrier activity"/>
    <property type="evidence" value="ECO:0007669"/>
    <property type="project" value="UniProtKB-UniRule"/>
</dbReference>
<evidence type="ECO:0000313" key="7">
    <source>
        <dbReference type="EMBL" id="GAE03560.1"/>
    </source>
</evidence>
<evidence type="ECO:0000256" key="4">
    <source>
        <dbReference type="ARBA" id="ARBA00023316"/>
    </source>
</evidence>
<dbReference type="EMBL" id="DF384213">
    <property type="protein sequence ID" value="GAE03560.1"/>
    <property type="molecule type" value="Genomic_DNA"/>
</dbReference>
<dbReference type="GO" id="GO:0016874">
    <property type="term" value="F:ligase activity"/>
    <property type="evidence" value="ECO:0007669"/>
    <property type="project" value="UniProtKB-KW"/>
</dbReference>
<dbReference type="HOGENOM" id="CLU_108696_19_0_9"/>
<evidence type="ECO:0000256" key="1">
    <source>
        <dbReference type="ARBA" id="ARBA00022450"/>
    </source>
</evidence>
<dbReference type="GO" id="GO:0071555">
    <property type="term" value="P:cell wall organization"/>
    <property type="evidence" value="ECO:0007669"/>
    <property type="project" value="UniProtKB-KW"/>
</dbReference>
<dbReference type="Gene3D" id="1.10.1200.10">
    <property type="entry name" value="ACP-like"/>
    <property type="match status" value="1"/>
</dbReference>
<comment type="function">
    <text evidence="5">Carrier protein involved in the D-alanylation of lipoteichoic acid (LTA). The loading of thioester-linked D-alanine onto DltC is catalyzed by D-alanine--D-alanyl carrier protein ligase DltA. The DltC-carried D-alanyl group is further transferred to cell membrane phosphatidylglycerol (PG) by forming an ester bond, probably catalyzed by DltD. D-alanylation of LTA plays an important role in modulating the properties of the cell wall in Gram-positive bacteria, influencing the net charge of the cell wall.</text>
</comment>
<dbReference type="HAMAP" id="MF_00565">
    <property type="entry name" value="DltC"/>
    <property type="match status" value="1"/>
</dbReference>
<evidence type="ECO:0000259" key="6">
    <source>
        <dbReference type="PROSITE" id="PS50075"/>
    </source>
</evidence>
<dbReference type="InterPro" id="IPR003230">
    <property type="entry name" value="DltC"/>
</dbReference>
<dbReference type="Pfam" id="PF00550">
    <property type="entry name" value="PP-binding"/>
    <property type="match status" value="1"/>
</dbReference>
<proteinExistence type="inferred from homology"/>
<dbReference type="GO" id="GO:0070395">
    <property type="term" value="P:lipoteichoic acid biosynthetic process"/>
    <property type="evidence" value="ECO:0007669"/>
    <property type="project" value="UniProtKB-UniRule"/>
</dbReference>
<sequence>MEQKILDILVDVCGDDEVIEDKDINLFDSGFLDSLGVIELLLQIEEVLNLKIQPTEITRQDIQTPNKVIELILKRV</sequence>
<keyword evidence="1 5" id="KW-0596">Phosphopantetheine</keyword>
<evidence type="ECO:0000256" key="2">
    <source>
        <dbReference type="ARBA" id="ARBA00022490"/>
    </source>
</evidence>
<organism evidence="7">
    <name type="scientific">Clostridium botulinum B str. Osaka05</name>
    <dbReference type="NCBI Taxonomy" id="1407017"/>
    <lineage>
        <taxon>Bacteria</taxon>
        <taxon>Bacillati</taxon>
        <taxon>Bacillota</taxon>
        <taxon>Clostridia</taxon>
        <taxon>Eubacteriales</taxon>
        <taxon>Clostridiaceae</taxon>
        <taxon>Clostridium</taxon>
    </lineage>
</organism>
<dbReference type="InterPro" id="IPR036736">
    <property type="entry name" value="ACP-like_sf"/>
</dbReference>
<name>A0A0S6U9L0_CLOBO</name>
<dbReference type="NCBIfam" id="TIGR01688">
    <property type="entry name" value="dltC"/>
    <property type="match status" value="1"/>
</dbReference>
<keyword evidence="4 5" id="KW-0961">Cell wall biogenesis/degradation</keyword>
<feature type="domain" description="Carrier" evidence="6">
    <location>
        <begin position="1"/>
        <end position="76"/>
    </location>
</feature>
<feature type="modified residue" description="O-(pantetheine 4'-phosphoryl)serine" evidence="5">
    <location>
        <position position="34"/>
    </location>
</feature>
<comment type="PTM">
    <text evidence="5">4'-phosphopantetheine is transferred from CoA to a specific serine of apo-DCP.</text>
</comment>
<dbReference type="NCBIfam" id="NF003464">
    <property type="entry name" value="PRK05087.1"/>
    <property type="match status" value="1"/>
</dbReference>
<evidence type="ECO:0000256" key="5">
    <source>
        <dbReference type="HAMAP-Rule" id="MF_00565"/>
    </source>
</evidence>
<reference evidence="7" key="1">
    <citation type="submission" date="2013-10" db="EMBL/GenBank/DDBJ databases">
        <title>Draft genome sequence of Clostridium botulinum type B strain Osaka05.</title>
        <authorList>
            <person name="Sakaguchi Y."/>
            <person name="Hosomi K."/>
            <person name="Uchiyama J."/>
            <person name="Ogura Y."/>
            <person name="Sakaguchi M."/>
            <person name="Kohda T."/>
            <person name="Mukamoto M."/>
            <person name="Misawa N."/>
            <person name="Matsuzaki S."/>
            <person name="Hayashi T."/>
            <person name="Kozaki S."/>
        </authorList>
    </citation>
    <scope>NUCLEOTIDE SEQUENCE</scope>
    <source>
        <strain evidence="7">Osaka05</strain>
    </source>
</reference>
<accession>A0A0S6U9L0</accession>
<dbReference type="PROSITE" id="PS50075">
    <property type="entry name" value="CARRIER"/>
    <property type="match status" value="1"/>
</dbReference>
<dbReference type="UniPathway" id="UPA00556"/>
<protein>
    <recommendedName>
        <fullName evidence="5">D-alanyl carrier protein</fullName>
        <shortName evidence="5">DCP</shortName>
    </recommendedName>
    <alternativeName>
        <fullName evidence="5">D-alanine--poly(phosphoribitol) ligase subunit 2</fullName>
    </alternativeName>
</protein>
<dbReference type="AlphaFoldDB" id="A0A0S6U9L0"/>
<keyword evidence="3 5" id="KW-0597">Phosphoprotein</keyword>
<keyword evidence="7" id="KW-0436">Ligase</keyword>
<comment type="pathway">
    <text evidence="5">Cell wall biogenesis; lipoteichoic acid biosynthesis.</text>
</comment>